<evidence type="ECO:0000256" key="1">
    <source>
        <dbReference type="SAM" id="SignalP"/>
    </source>
</evidence>
<evidence type="ECO:0000313" key="4">
    <source>
        <dbReference type="Proteomes" id="UP000185999"/>
    </source>
</evidence>
<dbReference type="AlphaFoldDB" id="A0A1N7J117"/>
<keyword evidence="4" id="KW-1185">Reference proteome</keyword>
<feature type="signal peptide" evidence="1">
    <location>
        <begin position="1"/>
        <end position="44"/>
    </location>
</feature>
<protein>
    <recommendedName>
        <fullName evidence="2">DUF4426 domain-containing protein</fullName>
    </recommendedName>
</protein>
<reference evidence="4" key="1">
    <citation type="submission" date="2017-01" db="EMBL/GenBank/DDBJ databases">
        <authorList>
            <person name="Varghese N."/>
            <person name="Submissions S."/>
        </authorList>
    </citation>
    <scope>NUCLEOTIDE SEQUENCE [LARGE SCALE GENOMIC DNA]</scope>
    <source>
        <strain evidence="4">DSM 22306</strain>
    </source>
</reference>
<feature type="chain" id="PRO_5009942887" description="DUF4426 domain-containing protein" evidence="1">
    <location>
        <begin position="45"/>
        <end position="169"/>
    </location>
</feature>
<organism evidence="3 4">
    <name type="scientific">Neptunomonas antarctica</name>
    <dbReference type="NCBI Taxonomy" id="619304"/>
    <lineage>
        <taxon>Bacteria</taxon>
        <taxon>Pseudomonadati</taxon>
        <taxon>Pseudomonadota</taxon>
        <taxon>Gammaproteobacteria</taxon>
        <taxon>Oceanospirillales</taxon>
        <taxon>Oceanospirillaceae</taxon>
        <taxon>Neptunomonas</taxon>
    </lineage>
</organism>
<dbReference type="Pfam" id="PF14467">
    <property type="entry name" value="DUF4426"/>
    <property type="match status" value="1"/>
</dbReference>
<dbReference type="EMBL" id="FTOE01000001">
    <property type="protein sequence ID" value="SIS43010.1"/>
    <property type="molecule type" value="Genomic_DNA"/>
</dbReference>
<accession>A0A1N7J117</accession>
<dbReference type="Gene3D" id="2.60.40.3340">
    <property type="entry name" value="Domain of unknown function DUF4426"/>
    <property type="match status" value="1"/>
</dbReference>
<dbReference type="Proteomes" id="UP000185999">
    <property type="component" value="Unassembled WGS sequence"/>
</dbReference>
<gene>
    <name evidence="3" type="ORF">SAMN05421760_101449</name>
</gene>
<feature type="domain" description="DUF4426" evidence="2">
    <location>
        <begin position="49"/>
        <end position="169"/>
    </location>
</feature>
<keyword evidence="1" id="KW-0732">Signal</keyword>
<dbReference type="InterPro" id="IPR025218">
    <property type="entry name" value="DUF4426"/>
</dbReference>
<proteinExistence type="predicted"/>
<dbReference type="RefSeq" id="WP_238377170.1">
    <property type="nucleotide sequence ID" value="NZ_FTOE01000001.1"/>
</dbReference>
<sequence length="169" mass="19095">MKSRIMKLSSIKLPAMKLNPIKASSFKLIASMFLFLLTAQVAVAEQSIETDRYVIHYNAFNSSIVAPEVAQQHNLQRSRYTAMLNVAVFEKNNDGTEKAVPAILSGQVANLMQQTQDITFTLIKEDKAIYYIGSFRFGNEEVMHVAINVQPDPNQPATTIRFDQKFYTE</sequence>
<evidence type="ECO:0000259" key="2">
    <source>
        <dbReference type="Pfam" id="PF14467"/>
    </source>
</evidence>
<evidence type="ECO:0000313" key="3">
    <source>
        <dbReference type="EMBL" id="SIS43010.1"/>
    </source>
</evidence>
<name>A0A1N7J117_9GAMM</name>
<dbReference type="STRING" id="619304.SAMN05421760_101449"/>